<evidence type="ECO:0000259" key="4">
    <source>
        <dbReference type="PROSITE" id="PS50850"/>
    </source>
</evidence>
<evidence type="ECO:0000313" key="5">
    <source>
        <dbReference type="EMBL" id="GFS05915.1"/>
    </source>
</evidence>
<dbReference type="InterPro" id="IPR050327">
    <property type="entry name" value="Proton-linked_MCT"/>
</dbReference>
<dbReference type="Gene3D" id="1.20.1250.20">
    <property type="entry name" value="MFS general substrate transporter like domains"/>
    <property type="match status" value="1"/>
</dbReference>
<dbReference type="PROSITE" id="PS50850">
    <property type="entry name" value="MFS"/>
    <property type="match status" value="1"/>
</dbReference>
<evidence type="ECO:0000256" key="3">
    <source>
        <dbReference type="SAM" id="Phobius"/>
    </source>
</evidence>
<evidence type="ECO:0000256" key="2">
    <source>
        <dbReference type="SAM" id="MobiDB-lite"/>
    </source>
</evidence>
<feature type="region of interest" description="Disordered" evidence="2">
    <location>
        <begin position="1"/>
        <end position="96"/>
    </location>
</feature>
<accession>A0AAV4I7M3</accession>
<organism evidence="5 6">
    <name type="scientific">Elysia marginata</name>
    <dbReference type="NCBI Taxonomy" id="1093978"/>
    <lineage>
        <taxon>Eukaryota</taxon>
        <taxon>Metazoa</taxon>
        <taxon>Spiralia</taxon>
        <taxon>Lophotrochozoa</taxon>
        <taxon>Mollusca</taxon>
        <taxon>Gastropoda</taxon>
        <taxon>Heterobranchia</taxon>
        <taxon>Euthyneura</taxon>
        <taxon>Panpulmonata</taxon>
        <taxon>Sacoglossa</taxon>
        <taxon>Placobranchoidea</taxon>
        <taxon>Plakobranchidae</taxon>
        <taxon>Elysia</taxon>
    </lineage>
</organism>
<dbReference type="GO" id="GO:0008028">
    <property type="term" value="F:monocarboxylic acid transmembrane transporter activity"/>
    <property type="evidence" value="ECO:0007669"/>
    <property type="project" value="TreeGrafter"/>
</dbReference>
<evidence type="ECO:0000256" key="1">
    <source>
        <dbReference type="ARBA" id="ARBA00004141"/>
    </source>
</evidence>
<keyword evidence="3" id="KW-0472">Membrane</keyword>
<comment type="subcellular location">
    <subcellularLocation>
        <location evidence="1">Membrane</location>
        <topology evidence="1">Multi-pass membrane protein</topology>
    </subcellularLocation>
</comment>
<feature type="compositionally biased region" description="Basic and acidic residues" evidence="2">
    <location>
        <begin position="46"/>
        <end position="63"/>
    </location>
</feature>
<feature type="transmembrane region" description="Helical" evidence="3">
    <location>
        <begin position="141"/>
        <end position="164"/>
    </location>
</feature>
<feature type="compositionally biased region" description="Polar residues" evidence="2">
    <location>
        <begin position="16"/>
        <end position="26"/>
    </location>
</feature>
<dbReference type="InterPro" id="IPR036259">
    <property type="entry name" value="MFS_trans_sf"/>
</dbReference>
<dbReference type="Proteomes" id="UP000762676">
    <property type="component" value="Unassembled WGS sequence"/>
</dbReference>
<dbReference type="EMBL" id="BMAT01006086">
    <property type="protein sequence ID" value="GFS05915.1"/>
    <property type="molecule type" value="Genomic_DNA"/>
</dbReference>
<evidence type="ECO:0000313" key="6">
    <source>
        <dbReference type="Proteomes" id="UP000762676"/>
    </source>
</evidence>
<keyword evidence="3" id="KW-0812">Transmembrane</keyword>
<feature type="transmembrane region" description="Helical" evidence="3">
    <location>
        <begin position="229"/>
        <end position="253"/>
    </location>
</feature>
<name>A0AAV4I7M3_9GAST</name>
<keyword evidence="3" id="KW-1133">Transmembrane helix</keyword>
<dbReference type="PANTHER" id="PTHR11360">
    <property type="entry name" value="MONOCARBOXYLATE TRANSPORTER"/>
    <property type="match status" value="1"/>
</dbReference>
<dbReference type="InterPro" id="IPR020846">
    <property type="entry name" value="MFS_dom"/>
</dbReference>
<dbReference type="SUPFAM" id="SSF103473">
    <property type="entry name" value="MFS general substrate transporter"/>
    <property type="match status" value="1"/>
</dbReference>
<keyword evidence="6" id="KW-1185">Reference proteome</keyword>
<dbReference type="PANTHER" id="PTHR11360:SF306">
    <property type="entry name" value="RE01051P"/>
    <property type="match status" value="1"/>
</dbReference>
<feature type="transmembrane region" description="Helical" evidence="3">
    <location>
        <begin position="171"/>
        <end position="189"/>
    </location>
</feature>
<dbReference type="AlphaFoldDB" id="A0AAV4I7M3"/>
<reference evidence="5 6" key="1">
    <citation type="journal article" date="2021" name="Elife">
        <title>Chloroplast acquisition without the gene transfer in kleptoplastic sea slugs, Plakobranchus ocellatus.</title>
        <authorList>
            <person name="Maeda T."/>
            <person name="Takahashi S."/>
            <person name="Yoshida T."/>
            <person name="Shimamura S."/>
            <person name="Takaki Y."/>
            <person name="Nagai Y."/>
            <person name="Toyoda A."/>
            <person name="Suzuki Y."/>
            <person name="Arimoto A."/>
            <person name="Ishii H."/>
            <person name="Satoh N."/>
            <person name="Nishiyama T."/>
            <person name="Hasebe M."/>
            <person name="Maruyama T."/>
            <person name="Minagawa J."/>
            <person name="Obokata J."/>
            <person name="Shigenobu S."/>
        </authorList>
    </citation>
    <scope>NUCLEOTIDE SEQUENCE [LARGE SCALE GENOMIC DNA]</scope>
</reference>
<gene>
    <name evidence="5" type="ORF">ElyMa_002950800</name>
</gene>
<proteinExistence type="predicted"/>
<feature type="transmembrane region" description="Helical" evidence="3">
    <location>
        <begin position="195"/>
        <end position="217"/>
    </location>
</feature>
<comment type="caution">
    <text evidence="5">The sequence shown here is derived from an EMBL/GenBank/DDBJ whole genome shotgun (WGS) entry which is preliminary data.</text>
</comment>
<feature type="transmembrane region" description="Helical" evidence="3">
    <location>
        <begin position="101"/>
        <end position="121"/>
    </location>
</feature>
<dbReference type="InterPro" id="IPR011701">
    <property type="entry name" value="MFS"/>
</dbReference>
<protein>
    <submittedName>
        <fullName evidence="5">Monocarboxylate transporter</fullName>
    </submittedName>
</protein>
<feature type="compositionally biased region" description="Basic and acidic residues" evidence="2">
    <location>
        <begin position="70"/>
        <end position="92"/>
    </location>
</feature>
<feature type="domain" description="Major facilitator superfamily (MFS) profile" evidence="4">
    <location>
        <begin position="102"/>
        <end position="303"/>
    </location>
</feature>
<dbReference type="GO" id="GO:0016020">
    <property type="term" value="C:membrane"/>
    <property type="evidence" value="ECO:0007669"/>
    <property type="project" value="UniProtKB-SubCell"/>
</dbReference>
<sequence length="303" mass="32543">MVSITIDGPAEDSGMSVESPNVSSDGNAGHGKFAEPVDSQPSNGGHDVKKDNTMSASVEEHGCLDSSHNLNEDHETWDPTSKEKPEPPHDSEESLNVPEGGYGWVIVLGSFIVHVLMGGLGRSDGLFFLMFRNRFDESATLTAWPLAVVSVLRLGMGPIASAICQRWSVRACCMIGGLLLGLSHILAGFSPNFPVLFASCGFLQGIGRGLLYGPSLILVNMYFDRRRSFATGVAASGVGVGTLLVVPLIQLFFDTFSFTGGFLVLGGVCFNAVLVAMMFRPLSMYYKFKGKKGYNLAVVWLHP</sequence>
<dbReference type="Pfam" id="PF07690">
    <property type="entry name" value="MFS_1"/>
    <property type="match status" value="1"/>
</dbReference>
<feature type="transmembrane region" description="Helical" evidence="3">
    <location>
        <begin position="259"/>
        <end position="279"/>
    </location>
</feature>